<sequence length="263" mass="28901">MGNVGKGWETIMETLRVGKQDGVATITLHRPEVHNAISMELVDELTAVLKDCETDTQVKVLIVTGTGKSFVSGGDLNQFIAVRGYEQSFPLLHKVTGLLSAIDHFPKPVIAMVNGAAVGGGCEFAGACHFRFASDQAVFGFVQISMHITTGWGGGSRLLDKLPESKALALLLTGERMSALEAKGYGFVDEVYPVEKLQEEVERFARKIAAQPLVGIEGYMRMLHWKRDGLPQEERIQKEVSQCASIWGTDEHVSVVQKFLRKR</sequence>
<dbReference type="Pfam" id="PF00378">
    <property type="entry name" value="ECH_1"/>
    <property type="match status" value="1"/>
</dbReference>
<name>A0A1I3SSL8_9BACL</name>
<dbReference type="Proteomes" id="UP000198915">
    <property type="component" value="Unassembled WGS sequence"/>
</dbReference>
<dbReference type="SUPFAM" id="SSF52096">
    <property type="entry name" value="ClpP/crotonase"/>
    <property type="match status" value="1"/>
</dbReference>
<dbReference type="PANTHER" id="PTHR11941">
    <property type="entry name" value="ENOYL-COA HYDRATASE-RELATED"/>
    <property type="match status" value="1"/>
</dbReference>
<evidence type="ECO:0000313" key="2">
    <source>
        <dbReference type="Proteomes" id="UP000198915"/>
    </source>
</evidence>
<keyword evidence="2" id="KW-1185">Reference proteome</keyword>
<dbReference type="STRING" id="1884381.SAMN05518846_104287"/>
<dbReference type="EMBL" id="FORT01000004">
    <property type="protein sequence ID" value="SFJ61768.1"/>
    <property type="molecule type" value="Genomic_DNA"/>
</dbReference>
<dbReference type="PANTHER" id="PTHR11941:SF54">
    <property type="entry name" value="ENOYL-COA HYDRATASE, MITOCHONDRIAL"/>
    <property type="match status" value="1"/>
</dbReference>
<dbReference type="RefSeq" id="WP_429785798.1">
    <property type="nucleotide sequence ID" value="NZ_JBDPNR010000013.1"/>
</dbReference>
<accession>A0A1I3SSL8</accession>
<gene>
    <name evidence="1" type="ORF">SAMN05518846_104287</name>
</gene>
<dbReference type="InterPro" id="IPR029045">
    <property type="entry name" value="ClpP/crotonase-like_dom_sf"/>
</dbReference>
<reference evidence="2" key="1">
    <citation type="submission" date="2016-10" db="EMBL/GenBank/DDBJ databases">
        <authorList>
            <person name="Varghese N."/>
            <person name="Submissions S."/>
        </authorList>
    </citation>
    <scope>NUCLEOTIDE SEQUENCE [LARGE SCALE GENOMIC DNA]</scope>
    <source>
        <strain evidence="2">OK042</strain>
    </source>
</reference>
<dbReference type="Gene3D" id="3.90.226.10">
    <property type="entry name" value="2-enoyl-CoA Hydratase, Chain A, domain 1"/>
    <property type="match status" value="1"/>
</dbReference>
<proteinExistence type="predicted"/>
<dbReference type="GO" id="GO:0006635">
    <property type="term" value="P:fatty acid beta-oxidation"/>
    <property type="evidence" value="ECO:0007669"/>
    <property type="project" value="TreeGrafter"/>
</dbReference>
<organism evidence="1 2">
    <name type="scientific">Brevibacillus centrosporus</name>
    <dbReference type="NCBI Taxonomy" id="54910"/>
    <lineage>
        <taxon>Bacteria</taxon>
        <taxon>Bacillati</taxon>
        <taxon>Bacillota</taxon>
        <taxon>Bacilli</taxon>
        <taxon>Bacillales</taxon>
        <taxon>Paenibacillaceae</taxon>
        <taxon>Brevibacillus</taxon>
    </lineage>
</organism>
<dbReference type="AlphaFoldDB" id="A0A1I3SSL8"/>
<dbReference type="GO" id="GO:0003824">
    <property type="term" value="F:catalytic activity"/>
    <property type="evidence" value="ECO:0007669"/>
    <property type="project" value="UniProtKB-ARBA"/>
</dbReference>
<dbReference type="CDD" id="cd06558">
    <property type="entry name" value="crotonase-like"/>
    <property type="match status" value="1"/>
</dbReference>
<evidence type="ECO:0000313" key="1">
    <source>
        <dbReference type="EMBL" id="SFJ61768.1"/>
    </source>
</evidence>
<protein>
    <submittedName>
        <fullName evidence="1">Enoyl-CoA hydratase/carnithine racemase</fullName>
    </submittedName>
</protein>
<dbReference type="InterPro" id="IPR001753">
    <property type="entry name" value="Enoyl-CoA_hydra/iso"/>
</dbReference>